<feature type="compositionally biased region" description="Polar residues" evidence="1">
    <location>
        <begin position="480"/>
        <end position="495"/>
    </location>
</feature>
<dbReference type="EMBL" id="LSSM01005799">
    <property type="protein sequence ID" value="OMJ11913.1"/>
    <property type="molecule type" value="Genomic_DNA"/>
</dbReference>
<accession>A0A1R1XBC2</accession>
<reference evidence="3" key="1">
    <citation type="submission" date="2017-01" db="EMBL/GenBank/DDBJ databases">
        <authorList>
            <person name="Wang Y."/>
            <person name="White M."/>
            <person name="Kvist S."/>
            <person name="Moncalvo J.-M."/>
        </authorList>
    </citation>
    <scope>NUCLEOTIDE SEQUENCE [LARGE SCALE GENOMIC DNA]</scope>
    <source>
        <strain evidence="3">ID-206-W2</strain>
    </source>
</reference>
<feature type="region of interest" description="Disordered" evidence="1">
    <location>
        <begin position="345"/>
        <end position="422"/>
    </location>
</feature>
<feature type="region of interest" description="Disordered" evidence="1">
    <location>
        <begin position="470"/>
        <end position="508"/>
    </location>
</feature>
<organism evidence="2 3">
    <name type="scientific">Smittium culicis</name>
    <dbReference type="NCBI Taxonomy" id="133412"/>
    <lineage>
        <taxon>Eukaryota</taxon>
        <taxon>Fungi</taxon>
        <taxon>Fungi incertae sedis</taxon>
        <taxon>Zoopagomycota</taxon>
        <taxon>Kickxellomycotina</taxon>
        <taxon>Harpellomycetes</taxon>
        <taxon>Harpellales</taxon>
        <taxon>Legeriomycetaceae</taxon>
        <taxon>Smittium</taxon>
    </lineage>
</organism>
<feature type="compositionally biased region" description="Basic and acidic residues" evidence="1">
    <location>
        <begin position="399"/>
        <end position="411"/>
    </location>
</feature>
<evidence type="ECO:0000313" key="2">
    <source>
        <dbReference type="EMBL" id="OMJ11913.1"/>
    </source>
</evidence>
<proteinExistence type="predicted"/>
<dbReference type="OrthoDB" id="5659812at2759"/>
<comment type="caution">
    <text evidence="2">The sequence shown here is derived from an EMBL/GenBank/DDBJ whole genome shotgun (WGS) entry which is preliminary data.</text>
</comment>
<feature type="region of interest" description="Disordered" evidence="1">
    <location>
        <begin position="538"/>
        <end position="610"/>
    </location>
</feature>
<gene>
    <name evidence="2" type="ORF">AYI69_g9650</name>
</gene>
<feature type="non-terminal residue" evidence="2">
    <location>
        <position position="883"/>
    </location>
</feature>
<evidence type="ECO:0000313" key="3">
    <source>
        <dbReference type="Proteomes" id="UP000187429"/>
    </source>
</evidence>
<sequence length="883" mass="97952">MSSETVISEAVIASILNAINDLTSKVDNLTVGKTAEPSLEDDQHISASIPATVLNVYPELESLIPSMSEDFYRTMLTDEEKKEAIYGCPKSSKVCYNPPPINEEAPGSVKKADAALYAIQVALANGKRQIDYFIHRMLQSNPDLTLDDPVVDVLNTIRCIMGNAASMATQARLDNLHSGMSFTGKPEQVVESEVKPLMDSEKFDTQLAVIKPIKRARLHYCNGADHRSCRNKTGSEFLRWGVSEGSHGQRSREPVMASTALHVGGHLRCSEEPGQSSRTISSKDYEENRQSLFVEQGRLGGIRPPKHVPPLYKWLERFDEESAASPKSDTDGASPTDIASYAIQEEAQPRGPPDPDGRGSGSTNEEGHRGDRKSEPRILQQLILHPKEDRRTTPSIGSKEAEPETRGKEFQDGIPSINLQDNPEKGLYDVLRFEGRIPAYSDTQVVQEVLTFLLERTKLSIPRTTVRSVTEPPYLHKNPAPSSELGTNPENQGSSILGRPDNSRGVDRGMCETHKAFTFEANRAGLFDKHSQVGVDPLSENHTPWYDHRQPGNVLESSNDKDSRPTARSSETDKRGQDVAQRPSELYRKGTSDVSGAPTGKINAAPTTGAKEPILVEEHIMDIDSFPIRRSNAESIVLERPFEEMEWSFVPAGNPRSRGIHRCERYGLGYRHWPPELLWLMEQIRGYTSHQLQGAACSSICLATERNCGPVSSDLLRQHDHPSICKEIWWNYLTRTSQHSGTPVGTLPEDEYQASSHVCSVSSEPSGCSEPLNRTDRVVNFEQDILPIGQEIREARRRPLRIRDKQEGTKILQLVPGPTICRPERAAIQLVELEEPLLLPTLEPDFTGSPEGETRADYDDSNYAGMDISNLVSGHANTIDLPT</sequence>
<name>A0A1R1XBC2_9FUNG</name>
<dbReference type="Proteomes" id="UP000187429">
    <property type="component" value="Unassembled WGS sequence"/>
</dbReference>
<protein>
    <submittedName>
        <fullName evidence="2">Uncharacterized protein</fullName>
    </submittedName>
</protein>
<evidence type="ECO:0000256" key="1">
    <source>
        <dbReference type="SAM" id="MobiDB-lite"/>
    </source>
</evidence>
<dbReference type="PANTHER" id="PTHR33066:SF2">
    <property type="entry name" value="FILAGGRIN-2-LIKE"/>
    <property type="match status" value="1"/>
</dbReference>
<keyword evidence="3" id="KW-1185">Reference proteome</keyword>
<feature type="region of interest" description="Disordered" evidence="1">
    <location>
        <begin position="841"/>
        <end position="860"/>
    </location>
</feature>
<dbReference type="AlphaFoldDB" id="A0A1R1XBC2"/>
<feature type="compositionally biased region" description="Basic and acidic residues" evidence="1">
    <location>
        <begin position="365"/>
        <end position="376"/>
    </location>
</feature>
<dbReference type="PANTHER" id="PTHR33066">
    <property type="entry name" value="INTEGRASE_SAM-LIKE_N DOMAIN-CONTAINING PROTEIN"/>
    <property type="match status" value="1"/>
</dbReference>
<feature type="compositionally biased region" description="Basic and acidic residues" evidence="1">
    <location>
        <begin position="558"/>
        <end position="577"/>
    </location>
</feature>